<dbReference type="OMA" id="MPVYIRS"/>
<proteinExistence type="predicted"/>
<dbReference type="PANTHER" id="PTHR12219:SF17">
    <property type="entry name" value="WD REPEAT-CONTAINING PROTEIN 93"/>
    <property type="match status" value="1"/>
</dbReference>
<dbReference type="GO" id="GO:0022900">
    <property type="term" value="P:electron transport chain"/>
    <property type="evidence" value="ECO:0007669"/>
    <property type="project" value="InterPro"/>
</dbReference>
<organism evidence="1 2">
    <name type="scientific">Sinocyclocheilus grahami</name>
    <name type="common">Dianchi golden-line fish</name>
    <name type="synonym">Barbus grahami</name>
    <dbReference type="NCBI Taxonomy" id="75366"/>
    <lineage>
        <taxon>Eukaryota</taxon>
        <taxon>Metazoa</taxon>
        <taxon>Chordata</taxon>
        <taxon>Craniata</taxon>
        <taxon>Vertebrata</taxon>
        <taxon>Euteleostomi</taxon>
        <taxon>Actinopterygii</taxon>
        <taxon>Neopterygii</taxon>
        <taxon>Teleostei</taxon>
        <taxon>Ostariophysi</taxon>
        <taxon>Cypriniformes</taxon>
        <taxon>Cyprinidae</taxon>
        <taxon>Cyprininae</taxon>
        <taxon>Sinocyclocheilus</taxon>
    </lineage>
</organism>
<dbReference type="Proteomes" id="UP000472262">
    <property type="component" value="Unassembled WGS sequence"/>
</dbReference>
<keyword evidence="2" id="KW-1185">Reference proteome</keyword>
<accession>A0A672M281</accession>
<dbReference type="Ensembl" id="ENSSGRT00000033636.1">
    <property type="protein sequence ID" value="ENSSGRP00000031338.1"/>
    <property type="gene ID" value="ENSSGRG00000017600.1"/>
</dbReference>
<reference evidence="1" key="1">
    <citation type="submission" date="2025-08" db="UniProtKB">
        <authorList>
            <consortium name="Ensembl"/>
        </authorList>
    </citation>
    <scope>IDENTIFICATION</scope>
</reference>
<dbReference type="InParanoid" id="A0A672M281"/>
<evidence type="ECO:0000313" key="2">
    <source>
        <dbReference type="Proteomes" id="UP000472262"/>
    </source>
</evidence>
<name>A0A672M281_SINGR</name>
<dbReference type="InterPro" id="IPR006885">
    <property type="entry name" value="NADH_UbQ_FeS_4_mit-like"/>
</dbReference>
<reference evidence="1" key="2">
    <citation type="submission" date="2025-09" db="UniProtKB">
        <authorList>
            <consortium name="Ensembl"/>
        </authorList>
    </citation>
    <scope>IDENTIFICATION</scope>
</reference>
<dbReference type="PANTHER" id="PTHR12219">
    <property type="entry name" value="NADH-UBIQUINONE OXIDOREDUCTASE"/>
    <property type="match status" value="1"/>
</dbReference>
<sequence>MAENVRRGLEIPEPSDYSSCEDDDVTYFTDLQQPDSNLPESARVVNKLLNNLVESVWEVISEQEKIKRDEEAARQIPVLNASKEMKVCLTCTFKWPHHIAFFQAELIVLVELTSISCTSLGNAIHLLCTVDDMGIARLFLHHMENVYLTKVINEIEDINQRNICAKFEVSRSGDFGAAVMTCKFPIKIRKSSGSVWLDVYRFPQDVWLKELETKQVTVIVTLESYLENHIFLFAVFML</sequence>
<dbReference type="InterPro" id="IPR049547">
    <property type="entry name" value="WDR93_beta-prop"/>
</dbReference>
<protein>
    <submittedName>
        <fullName evidence="1">Uncharacterized protein</fullName>
    </submittedName>
</protein>
<evidence type="ECO:0000313" key="1">
    <source>
        <dbReference type="Ensembl" id="ENSSGRP00000031338.1"/>
    </source>
</evidence>
<dbReference type="Pfam" id="PF21030">
    <property type="entry name" value="WDR93"/>
    <property type="match status" value="1"/>
</dbReference>
<dbReference type="AlphaFoldDB" id="A0A672M281"/>